<evidence type="ECO:0000256" key="3">
    <source>
        <dbReference type="ARBA" id="ARBA00022842"/>
    </source>
</evidence>
<dbReference type="Pfam" id="PF03328">
    <property type="entry name" value="HpcH_HpaI"/>
    <property type="match status" value="1"/>
</dbReference>
<dbReference type="PANTHER" id="PTHR32308:SF10">
    <property type="entry name" value="CITRATE LYASE SUBUNIT BETA"/>
    <property type="match status" value="1"/>
</dbReference>
<feature type="binding site" evidence="4">
    <location>
        <position position="77"/>
    </location>
    <ligand>
        <name>substrate</name>
    </ligand>
</feature>
<protein>
    <submittedName>
        <fullName evidence="7">Aldolase</fullName>
    </submittedName>
</protein>
<evidence type="ECO:0000313" key="9">
    <source>
        <dbReference type="Proteomes" id="UP000037843"/>
    </source>
</evidence>
<dbReference type="EMBL" id="LJFS01000001">
    <property type="protein sequence ID" value="KPG37476.1"/>
    <property type="molecule type" value="Genomic_DNA"/>
</dbReference>
<comment type="caution">
    <text evidence="7">The sequence shown here is derived from an EMBL/GenBank/DDBJ whole genome shotgun (WGS) entry which is preliminary data.</text>
</comment>
<keyword evidence="2 5" id="KW-0479">Metal-binding</keyword>
<dbReference type="Proteomes" id="UP000037962">
    <property type="component" value="Unassembled WGS sequence"/>
</dbReference>
<dbReference type="GO" id="GO:0003824">
    <property type="term" value="F:catalytic activity"/>
    <property type="evidence" value="ECO:0007669"/>
    <property type="project" value="InterPro"/>
</dbReference>
<keyword evidence="3 5" id="KW-0460">Magnesium</keyword>
<evidence type="ECO:0000256" key="2">
    <source>
        <dbReference type="ARBA" id="ARBA00022723"/>
    </source>
</evidence>
<keyword evidence="10" id="KW-1185">Reference proteome</keyword>
<dbReference type="SUPFAM" id="SSF51621">
    <property type="entry name" value="Phosphoenolpyruvate/pyruvate domain"/>
    <property type="match status" value="1"/>
</dbReference>
<evidence type="ECO:0000313" key="7">
    <source>
        <dbReference type="EMBL" id="KPG17829.1"/>
    </source>
</evidence>
<feature type="binding site" evidence="5">
    <location>
        <position position="157"/>
    </location>
    <ligand>
        <name>Mg(2+)</name>
        <dbReference type="ChEBI" id="CHEBI:18420"/>
    </ligand>
</feature>
<evidence type="ECO:0000313" key="8">
    <source>
        <dbReference type="EMBL" id="KPG37476.1"/>
    </source>
</evidence>
<accession>A0A7V8LU52</accession>
<dbReference type="InterPro" id="IPR040442">
    <property type="entry name" value="Pyrv_kinase-like_dom_sf"/>
</dbReference>
<feature type="binding site" evidence="5">
    <location>
        <position position="131"/>
    </location>
    <ligand>
        <name>Mg(2+)</name>
        <dbReference type="ChEBI" id="CHEBI:18420"/>
    </ligand>
</feature>
<evidence type="ECO:0000313" key="10">
    <source>
        <dbReference type="Proteomes" id="UP000037962"/>
    </source>
</evidence>
<dbReference type="PANTHER" id="PTHR32308">
    <property type="entry name" value="LYASE BETA SUBUNIT, PUTATIVE (AFU_ORTHOLOGUE AFUA_4G13030)-RELATED"/>
    <property type="match status" value="1"/>
</dbReference>
<comment type="cofactor">
    <cofactor evidence="1">
        <name>Mg(2+)</name>
        <dbReference type="ChEBI" id="CHEBI:18420"/>
    </cofactor>
</comment>
<dbReference type="InterPro" id="IPR011206">
    <property type="entry name" value="Citrate_lyase_beta/mcl1/mcl2"/>
</dbReference>
<evidence type="ECO:0000259" key="6">
    <source>
        <dbReference type="Pfam" id="PF03328"/>
    </source>
</evidence>
<feature type="binding site" evidence="4">
    <location>
        <position position="131"/>
    </location>
    <ligand>
        <name>substrate</name>
    </ligand>
</feature>
<proteinExistence type="predicted"/>
<dbReference type="Proteomes" id="UP000037843">
    <property type="component" value="Unassembled WGS sequence"/>
</dbReference>
<evidence type="ECO:0000256" key="1">
    <source>
        <dbReference type="ARBA" id="ARBA00001946"/>
    </source>
</evidence>
<dbReference type="KEGG" id="miz:BAB75_26710"/>
<organism evidence="7 9">
    <name type="scientific">Mycobacteroides immunogenum</name>
    <dbReference type="NCBI Taxonomy" id="83262"/>
    <lineage>
        <taxon>Bacteria</taxon>
        <taxon>Bacillati</taxon>
        <taxon>Actinomycetota</taxon>
        <taxon>Actinomycetes</taxon>
        <taxon>Mycobacteriales</taxon>
        <taxon>Mycobacteriaceae</taxon>
        <taxon>Mycobacteroides</taxon>
    </lineage>
</organism>
<evidence type="ECO:0000256" key="4">
    <source>
        <dbReference type="PIRSR" id="PIRSR015582-1"/>
    </source>
</evidence>
<gene>
    <name evidence="7" type="ORF">AN908_01345</name>
    <name evidence="8" type="ORF">AN912_00230</name>
</gene>
<name>A0A7V8LU52_9MYCO</name>
<dbReference type="EMBL" id="LJFO01000001">
    <property type="protein sequence ID" value="KPG17829.1"/>
    <property type="molecule type" value="Genomic_DNA"/>
</dbReference>
<evidence type="ECO:0000256" key="5">
    <source>
        <dbReference type="PIRSR" id="PIRSR015582-2"/>
    </source>
</evidence>
<dbReference type="Gene3D" id="3.20.20.60">
    <property type="entry name" value="Phosphoenolpyruvate-binding domains"/>
    <property type="match status" value="1"/>
</dbReference>
<dbReference type="AlphaFoldDB" id="A0A7V8LU52"/>
<dbReference type="PIRSF" id="PIRSF015582">
    <property type="entry name" value="Cit_lyase_B"/>
    <property type="match status" value="1"/>
</dbReference>
<dbReference type="GO" id="GO:0000287">
    <property type="term" value="F:magnesium ion binding"/>
    <property type="evidence" value="ECO:0007669"/>
    <property type="project" value="TreeGrafter"/>
</dbReference>
<dbReference type="InterPro" id="IPR015813">
    <property type="entry name" value="Pyrv/PenolPyrv_kinase-like_dom"/>
</dbReference>
<dbReference type="GO" id="GO:0006107">
    <property type="term" value="P:oxaloacetate metabolic process"/>
    <property type="evidence" value="ECO:0007669"/>
    <property type="project" value="TreeGrafter"/>
</dbReference>
<dbReference type="InterPro" id="IPR005000">
    <property type="entry name" value="Aldolase/citrate-lyase_domain"/>
</dbReference>
<feature type="domain" description="HpcH/HpaI aldolase/citrate lyase" evidence="6">
    <location>
        <begin position="26"/>
        <end position="220"/>
    </location>
</feature>
<reference evidence="9 10" key="1">
    <citation type="submission" date="2015-09" db="EMBL/GenBank/DDBJ databases">
        <title>Genome Sequences of Mycobacterium immunogenum Isolates, Recuperated from a Chloraminated Drinking Water Distribution System Simulator Subjected to Episodes of Nitrification.</title>
        <authorList>
            <person name="Gomez-Alvarez V."/>
            <person name="Revetta R.P."/>
        </authorList>
    </citation>
    <scope>NUCLEOTIDE SEQUENCE [LARGE SCALE GENOMIC DNA]</scope>
    <source>
        <strain evidence="7 9">H008</strain>
        <strain evidence="8 10">H076</strain>
    </source>
</reference>
<sequence length="292" mass="31337">MSITLRNTGVVTVNSKVSRSWLLVNPSREPDLDAAVTSTGADEVILDLEDAVAPNEKEPARARVLEYLNSGGRAWVRVNDASSDFWSADCRTLADAHGLKGVVLAKTEGGNHMWDTANRLGGEIPVIALIETARGLSRVHDIAAARPCFRIAFGVNDYTLDIGVEQDPLALAYSRSQLVVASRAAHLPGPIDGPTRDPADLPQGVALARRMGMTGKLALHSSDADTINKGLSPSDEDVSWAQDFVERFNSQGGKPKDGSDLPRLNRARIILERAKMLGLISSERSAGTTPPR</sequence>